<dbReference type="AlphaFoldDB" id="A0A6J4TRM2"/>
<feature type="transmembrane region" description="Helical" evidence="1">
    <location>
        <begin position="206"/>
        <end position="227"/>
    </location>
</feature>
<feature type="transmembrane region" description="Helical" evidence="1">
    <location>
        <begin position="239"/>
        <end position="261"/>
    </location>
</feature>
<evidence type="ECO:0000256" key="1">
    <source>
        <dbReference type="SAM" id="Phobius"/>
    </source>
</evidence>
<dbReference type="RefSeq" id="WP_294170883.1">
    <property type="nucleotide sequence ID" value="NZ_CADCWA010000181.1"/>
</dbReference>
<feature type="transmembrane region" description="Helical" evidence="1">
    <location>
        <begin position="292"/>
        <end position="309"/>
    </location>
</feature>
<dbReference type="EMBL" id="CADCWA010000181">
    <property type="protein sequence ID" value="CAA9530791.1"/>
    <property type="molecule type" value="Genomic_DNA"/>
</dbReference>
<protein>
    <submittedName>
        <fullName evidence="2">Branched-chain amino acid ABC-type transport system, permease components</fullName>
    </submittedName>
</protein>
<feature type="transmembrane region" description="Helical" evidence="1">
    <location>
        <begin position="51"/>
        <end position="67"/>
    </location>
</feature>
<feature type="transmembrane region" description="Helical" evidence="1">
    <location>
        <begin position="174"/>
        <end position="194"/>
    </location>
</feature>
<name>A0A6J4TRM2_9SPHN</name>
<feature type="transmembrane region" description="Helical" evidence="1">
    <location>
        <begin position="115"/>
        <end position="136"/>
    </location>
</feature>
<feature type="transmembrane region" description="Helical" evidence="1">
    <location>
        <begin position="148"/>
        <end position="167"/>
    </location>
</feature>
<keyword evidence="1" id="KW-1133">Transmembrane helix</keyword>
<reference evidence="2" key="1">
    <citation type="submission" date="2020-02" db="EMBL/GenBank/DDBJ databases">
        <authorList>
            <person name="Meier V. D."/>
        </authorList>
    </citation>
    <scope>NUCLEOTIDE SEQUENCE</scope>
    <source>
        <strain evidence="2">AVDCRST_MAG31</strain>
    </source>
</reference>
<feature type="transmembrane region" description="Helical" evidence="1">
    <location>
        <begin position="315"/>
        <end position="337"/>
    </location>
</feature>
<gene>
    <name evidence="2" type="ORF">AVDCRST_MAG31-2365</name>
</gene>
<organism evidence="2">
    <name type="scientific">uncultured Sphingomonas sp</name>
    <dbReference type="NCBI Taxonomy" id="158754"/>
    <lineage>
        <taxon>Bacteria</taxon>
        <taxon>Pseudomonadati</taxon>
        <taxon>Pseudomonadota</taxon>
        <taxon>Alphaproteobacteria</taxon>
        <taxon>Sphingomonadales</taxon>
        <taxon>Sphingomonadaceae</taxon>
        <taxon>Sphingomonas</taxon>
        <taxon>environmental samples</taxon>
    </lineage>
</organism>
<keyword evidence="1" id="KW-0472">Membrane</keyword>
<sequence>MYSQGDIDDAVAAGALSPDAALALRSHVDRQRTTPAVDEEHFRLITGFNDIFVSIAAAILLFAVGWIGQSIGRALGFVAGDGGPSPLAPAAVAATAWGLAEFFTARRRMALPSILLLLAFVGGVGVATGFAVALAIGPDRFQDAGNGLLGGMVASIGAAVAALAAWLHWRRFKVPITVAAGAGAAAILASSLLAAALGDSGNTRTIMLSFALLLGVGIFLFAMRWDSSDPARVTRRSDVAFWLHLLAAPMIVHPVFTLLGLNDGSASIGEGLVVIALYVALGVTALAIDRRALLVSALAYVLFALNRLFETVGAVELNVALTALVIGSALLLLSAFWHQARGAVVSRLPVALRGKLPEAGERLTPRPAA</sequence>
<proteinExistence type="predicted"/>
<evidence type="ECO:0000313" key="2">
    <source>
        <dbReference type="EMBL" id="CAA9530791.1"/>
    </source>
</evidence>
<feature type="transmembrane region" description="Helical" evidence="1">
    <location>
        <begin position="267"/>
        <end position="287"/>
    </location>
</feature>
<feature type="transmembrane region" description="Helical" evidence="1">
    <location>
        <begin position="87"/>
        <end position="103"/>
    </location>
</feature>
<accession>A0A6J4TRM2</accession>
<keyword evidence="1" id="KW-0812">Transmembrane</keyword>